<name>A0ABM0MSF2_SACKO</name>
<feature type="domain" description="Fibronectin type-III" evidence="2">
    <location>
        <begin position="1818"/>
        <end position="1911"/>
    </location>
</feature>
<feature type="domain" description="Fibronectin type-III" evidence="2">
    <location>
        <begin position="481"/>
        <end position="574"/>
    </location>
</feature>
<dbReference type="PANTHER" id="PTHR46708:SF2">
    <property type="entry name" value="FIBRONECTIN TYPE-III DOMAIN-CONTAINING PROTEIN"/>
    <property type="match status" value="1"/>
</dbReference>
<feature type="domain" description="Fibronectin type-III" evidence="2">
    <location>
        <begin position="290"/>
        <end position="383"/>
    </location>
</feature>
<feature type="domain" description="Fibronectin type-III" evidence="2">
    <location>
        <begin position="2104"/>
        <end position="2197"/>
    </location>
</feature>
<feature type="domain" description="Fibronectin type-III" evidence="2">
    <location>
        <begin position="2677"/>
        <end position="2770"/>
    </location>
</feature>
<feature type="domain" description="Fibronectin type-III" evidence="2">
    <location>
        <begin position="2964"/>
        <end position="3057"/>
    </location>
</feature>
<feature type="domain" description="Fibronectin type-III" evidence="2">
    <location>
        <begin position="99"/>
        <end position="192"/>
    </location>
</feature>
<feature type="domain" description="Fibronectin type-III" evidence="2">
    <location>
        <begin position="2391"/>
        <end position="2484"/>
    </location>
</feature>
<keyword evidence="1" id="KW-0677">Repeat</keyword>
<dbReference type="SUPFAM" id="SSF49265">
    <property type="entry name" value="Fibronectin type III"/>
    <property type="match status" value="17"/>
</dbReference>
<dbReference type="SMART" id="SM00060">
    <property type="entry name" value="FN3"/>
    <property type="match status" value="33"/>
</dbReference>
<organism evidence="3 4">
    <name type="scientific">Saccoglossus kowalevskii</name>
    <name type="common">Acorn worm</name>
    <dbReference type="NCBI Taxonomy" id="10224"/>
    <lineage>
        <taxon>Eukaryota</taxon>
        <taxon>Metazoa</taxon>
        <taxon>Hemichordata</taxon>
        <taxon>Enteropneusta</taxon>
        <taxon>Harrimaniidae</taxon>
        <taxon>Saccoglossus</taxon>
    </lineage>
</organism>
<feature type="domain" description="Fibronectin type-III" evidence="2">
    <location>
        <begin position="1340"/>
        <end position="1433"/>
    </location>
</feature>
<dbReference type="InterPro" id="IPR050991">
    <property type="entry name" value="ECM_Regulatory_Proteins"/>
</dbReference>
<feature type="domain" description="Fibronectin type-III" evidence="2">
    <location>
        <begin position="385"/>
        <end position="478"/>
    </location>
</feature>
<feature type="domain" description="Fibronectin type-III" evidence="2">
    <location>
        <begin position="576"/>
        <end position="669"/>
    </location>
</feature>
<keyword evidence="3" id="KW-1185">Reference proteome</keyword>
<feature type="domain" description="Fibronectin type-III" evidence="2">
    <location>
        <begin position="2773"/>
        <end position="2866"/>
    </location>
</feature>
<evidence type="ECO:0000313" key="4">
    <source>
        <dbReference type="RefSeq" id="XP_006822943.1"/>
    </source>
</evidence>
<protein>
    <submittedName>
        <fullName evidence="4">Titin-like</fullName>
    </submittedName>
</protein>
<feature type="domain" description="Fibronectin type-III" evidence="2">
    <location>
        <begin position="2868"/>
        <end position="2961"/>
    </location>
</feature>
<dbReference type="PANTHER" id="PTHR46708">
    <property type="entry name" value="TENASCIN"/>
    <property type="match status" value="1"/>
</dbReference>
<feature type="domain" description="Fibronectin type-III" evidence="2">
    <location>
        <begin position="2200"/>
        <end position="2293"/>
    </location>
</feature>
<feature type="domain" description="Fibronectin type-III" evidence="2">
    <location>
        <begin position="3"/>
        <end position="96"/>
    </location>
</feature>
<feature type="domain" description="Fibronectin type-III" evidence="2">
    <location>
        <begin position="2009"/>
        <end position="2102"/>
    </location>
</feature>
<dbReference type="Proteomes" id="UP000694865">
    <property type="component" value="Unplaced"/>
</dbReference>
<feature type="domain" description="Fibronectin type-III" evidence="2">
    <location>
        <begin position="1054"/>
        <end position="1147"/>
    </location>
</feature>
<proteinExistence type="predicted"/>
<dbReference type="RefSeq" id="XP_006822943.1">
    <property type="nucleotide sequence ID" value="XM_006822880.1"/>
</dbReference>
<feature type="domain" description="Fibronectin type-III" evidence="2">
    <location>
        <begin position="2295"/>
        <end position="2388"/>
    </location>
</feature>
<dbReference type="GeneID" id="102809147"/>
<feature type="domain" description="Fibronectin type-III" evidence="2">
    <location>
        <begin position="1722"/>
        <end position="1815"/>
    </location>
</feature>
<dbReference type="InterPro" id="IPR013783">
    <property type="entry name" value="Ig-like_fold"/>
</dbReference>
<sequence>LPLPRDVEITDVSDEGASISWVIPEEDGDLIGSVIVHYKPDGSNEWQNVTVASSDNSVDLINLKPNTTYTIQVAVTSTDGQHSKSTTPTSFTTLADLLLPYNISIINIGTREATVTWLLDLNSDISGSVVQYKPTNSMQDWRNTSFLPASLNMFTFTNLSVNVEYTVRLLSVSADQTRSKGSNEIVFTTEALPLPRDVEITDVSDEGASISWVIPEEDGDLIGSVIVHYKSDGSNEWQNVTVASSDNSVDLINLKPNTTYTIQVGVTSTDGQHSKSTTPTSFTTLADLLLPYNISIINIGTREATVTWLLDLNSDISGSVVQYKPTNSMQDWRNTSFLPTSLNMFTLTNLSVNVEYTVRLLSVTADQTRSKDSNEIVFTTEALPLPRDVEITDVSDEGASISWVIPEEDGDLIGSVIVHYKPDGSNEWQNVTVASSDNSVDLINLKPNTTYTIQVAVTSTDGQHSKSTTPTSFTTLADLLLPYNISIINIGTREATVTWLLDLNSDISGSVVQYKPTNSMQDWRNTSFLPASLNMFTFTNLSVNVEYTVRLLSVSADQTRSKGSNEIVFTTEALPLPRDVEITDVSDEGASISWVIPEEDGDLIGSVIVHYKSDGSNEWQNVTVASSDNSVDLINLKANTTYTIQVAVTSTDGQHSKSTTPTSFTTLADLLLPYNISIISIGTREATVTWLLDLNSDISGSVVQYKPTNSMQDWRNTSFLPTSLNMFTLTNLSVNAEYTVRLLSVSADQTRSKGSNEIVFTTEALPLPRDVEITDVSDEGASISWVIPEEDGDLIGSVIVHYKPDGSNEWQNVTVASSDNSVDLINLEPNTTYTIQVAVTSTDGQHSKSTTPTSFTTLADLLLPYNISIINIGTREATVTWLLDLNSDISGSVVQYKPTNSMQDWRNTSFLPTSLNMFTLTNLSVNVEYTVRLLSVTADQTRSKDSNEIVFTTEALPLPRDVEITDVSDEGASISWVIPEEDGDLIGSVIVHYKPDGSNEWQNVTVASSDNSVDLINLEPNTTYTIQVAVTSTDGQHSKSTTPTSFTTLADLLLPYNISIINIGTREATVTWLLDLNSDISGSVVQYKPTNSMQDWRNTSFLPTSLNMFTLTNLSVNVEYTVRLLSVTADQTRSKDSNEIVFTTEALPLPRDVEITDVSDEGASISWVIPEEDGDLIGSVIVHYKPDGSNEWQNVTVASSDNSVDLINLKANTTYTIQVAVTSTDGQHSKSTTPTSFTTLADPLLPYNISIISIGTREATVTWLLDLNSDISGSVVQYKPTNSMQDWRNTSFLPTSLNMFTLTNLSVNVEYTVRLLSVSADRTRSKGSNEIVFTTEALPLPIDVEITDVSDEGASISWVIPEEDGDLIGSVIVHYKPDGSNEWQNVTVASSDNSVDLINLEPNTTYTIQVAVTSTDGQHSKSTTPTSFTTLADPLLPYNISIISIGTREATVTWLLDLNSDISGSVVQYKPTNSMQDWRNTPFLPTSLNMFTLTNLSVNVEYTIRLLSVTADQTRSKGSNEIVFTTEALPLPRDVEITDVSDEGASISWVIPEEDGDLIGSVIVHYKPDGSNEWQNVTVASSVNSVDLINLKPNTTYTIQVAVTSTDGQHSKSTTPTSFTTLADLLLPYNISIINIGTREATVTWLLDLNSDISGSVVQYKPTNSMQDWRNTSFLPTSLNMFTFTNLSVNVEYTVHLLSVSADRTRSKGSNEIVFTTEALPLPIDVEITDVSDEGASISWVIPEEDGYLIGSVIVHYKPDGSNEWQNVTVASSDNSVDLINLEPNTTYTIQVAVTSTDGQHSKSTTPTSFTTLADLLLPYNISIISIGTREATVTWLLDLNTDISGSVVQYKPTNSMQDWRNTSFLPTSLNMFTLTNLSVNVEYTVRLLSVTADQTRSKGSNEIVFTTEALPLPRDVEITDVSDEGAFISWVIPEEDGDLIGSVIVHYKPDGSNEWQNVTVASSVNSIDLINLKPNTTYTIQVAVTSTDGQHSKSTTPTSFTTLADLLLPYNISIINIGTREATVTWLLDLNSDISGSVVQYKPTNSMQDWRNTSFLPTSLNMFTFTNLSVNVEYTVRLLSVSADRTRSKGSNEIVFTTEALPLPIDVEITDVSDEGASISWVIPEEDGDLIGSVIVHYKLDGSNEWQNVTVASSDNSVDLINLEPNTTYTIQVAVTSTDGQHSKSTTPTSFTTLADLLLPYNISIINIGTREATVTWLLDLNSDISGSVVQYKPTNSMQDWRNTSFLPTSLNMFTLTNLSVNVEYTVRLLSVTVDQTRSKGSNEIVFTTEALPLPRDVEITDVSDEGASISWVIPEEDGDLIGSVIVHYMPDGSNEWQNVTVASSDNSVDLINLNPNTTYTIQVAVTSTDGQHSKSTTPTSFTTLADLLLPYNISIISIGTREATVTWLLDLNTDISGSVVQYKPTNSMQDWRNTSFLPTSLNMFTLTNLSVNVEYTVRLLSVSADRTRSKGSNEIVFTTEALPLPIDVEITDVSDEGASISWVIPEEDGDLIGSVIVHYKPDGSNEWQNVTVASSDNSVDLINLEPNTTYTIQVAVTSTDGQHSKSTTPTSFTTLADLLLPYNISIINIGTREATVTWLLDLNSDISGSVVQYKPTNSMQDWRNTSFLPTSLNMFTFTNLSVNVEYTVRLLSVSADRTRSKGSNEIVFTTEALPLPIDVEITDVSDEGASISWVIPEEDGDLIGSVIVHYKPDGSNEWQNVTVASSDNSVDLINLEPNTTYTIQVAVTSTDGQHSKSTTPTSFTTLADLLLPYNISIISIGTREATVTWLLDLNSDISGSVVQYKPTNSMQDWRNTSFLPTSLNMFTLTNLSVNVEYTVRLLSVTADQTRSKGSNEIVFTTEALPLPRDVEITDVSDEGASISWVIPEEDGDLIGSVIVHYKPDGSNEWQNVTVASSDNSVDLINLKPNTTYTIQVAVTSTDGQHSKSTTPTSFTTLADLLLPYNISIINIGTREATVTWLLDLNSDISGSVVQYKPTNSMQDWRNTSFLPTSLNMFTFTNLSVNVEYTVRLLSVSADRTRSKGSNEIVFTTEALPLPIDVEITDVSDEGASISWVIPEEDGDLIGSVIVHYKPDGSNEWQNVTVASSDNSVDLINLEPNTTYTIQVAVTSTDGQHSKSTTPTSFTTLA</sequence>
<feature type="domain" description="Fibronectin type-III" evidence="2">
    <location>
        <begin position="1913"/>
        <end position="2006"/>
    </location>
</feature>
<feature type="domain" description="Fibronectin type-III" evidence="2">
    <location>
        <begin position="672"/>
        <end position="765"/>
    </location>
</feature>
<feature type="domain" description="Fibronectin type-III" evidence="2">
    <location>
        <begin position="958"/>
        <end position="1051"/>
    </location>
</feature>
<feature type="domain" description="Fibronectin type-III" evidence="2">
    <location>
        <begin position="1531"/>
        <end position="1624"/>
    </location>
</feature>
<feature type="domain" description="Fibronectin type-III" evidence="2">
    <location>
        <begin position="767"/>
        <end position="860"/>
    </location>
</feature>
<feature type="domain" description="Fibronectin type-III" evidence="2">
    <location>
        <begin position="1436"/>
        <end position="1529"/>
    </location>
</feature>
<gene>
    <name evidence="4" type="primary">LOC102809147</name>
</gene>
<evidence type="ECO:0000313" key="3">
    <source>
        <dbReference type="Proteomes" id="UP000694865"/>
    </source>
</evidence>
<reference evidence="4" key="1">
    <citation type="submission" date="2025-08" db="UniProtKB">
        <authorList>
            <consortium name="RefSeq"/>
        </authorList>
    </citation>
    <scope>IDENTIFICATION</scope>
    <source>
        <tissue evidence="4">Testes</tissue>
    </source>
</reference>
<feature type="domain" description="Fibronectin type-III" evidence="2">
    <location>
        <begin position="194"/>
        <end position="287"/>
    </location>
</feature>
<feature type="domain" description="Fibronectin type-III" evidence="2">
    <location>
        <begin position="1149"/>
        <end position="1242"/>
    </location>
</feature>
<dbReference type="Gene3D" id="2.60.40.10">
    <property type="entry name" value="Immunoglobulins"/>
    <property type="match status" value="33"/>
</dbReference>
<dbReference type="Pfam" id="PF00041">
    <property type="entry name" value="fn3"/>
    <property type="match status" value="33"/>
</dbReference>
<feature type="domain" description="Fibronectin type-III" evidence="2">
    <location>
        <begin position="863"/>
        <end position="956"/>
    </location>
</feature>
<dbReference type="CDD" id="cd00063">
    <property type="entry name" value="FN3"/>
    <property type="match status" value="33"/>
</dbReference>
<feature type="domain" description="Fibronectin type-III" evidence="2">
    <location>
        <begin position="3059"/>
        <end position="3151"/>
    </location>
</feature>
<feature type="non-terminal residue" evidence="4">
    <location>
        <position position="3151"/>
    </location>
</feature>
<feature type="domain" description="Fibronectin type-III" evidence="2">
    <location>
        <begin position="2486"/>
        <end position="2579"/>
    </location>
</feature>
<feature type="domain" description="Fibronectin type-III" evidence="2">
    <location>
        <begin position="1245"/>
        <end position="1338"/>
    </location>
</feature>
<dbReference type="PROSITE" id="PS50853">
    <property type="entry name" value="FN3"/>
    <property type="match status" value="33"/>
</dbReference>
<feature type="domain" description="Fibronectin type-III" evidence="2">
    <location>
        <begin position="1627"/>
        <end position="1720"/>
    </location>
</feature>
<evidence type="ECO:0000256" key="1">
    <source>
        <dbReference type="ARBA" id="ARBA00022737"/>
    </source>
</evidence>
<accession>A0ABM0MSF2</accession>
<feature type="non-terminal residue" evidence="4">
    <location>
        <position position="1"/>
    </location>
</feature>
<evidence type="ECO:0000259" key="2">
    <source>
        <dbReference type="PROSITE" id="PS50853"/>
    </source>
</evidence>
<feature type="domain" description="Fibronectin type-III" evidence="2">
    <location>
        <begin position="2582"/>
        <end position="2675"/>
    </location>
</feature>
<dbReference type="InterPro" id="IPR036116">
    <property type="entry name" value="FN3_sf"/>
</dbReference>
<dbReference type="InterPro" id="IPR003961">
    <property type="entry name" value="FN3_dom"/>
</dbReference>